<sequence length="304" mass="35101">MISVCLPVYRYDVRPLVEALLREANALAAGIELLVYDDASPDDGDWGKDILRENTALRYRELTENLGRAAIRNRLVQDAKNPYVLLLDADAGLPPRFLANYLQKIHAVPLHDQDRLVVVGGRRYAPGPPQDFRLHLHWWYGTRRESRVDPTDWQNFHSNNFLASRDLLLAYPFPEDFSGYGHEDTLWGQQLQRHGLPLLAVPNPVVHLGLEPAAVFLSKQQEALANLHRLRNQTLHPEGLRDFRLRTRLTDFADRYPRLTRLLAHCPEAGLRHYLTHTTRPGLYALDLLKLRWWQQLTSREHGT</sequence>
<proteinExistence type="inferred from homology"/>
<reference evidence="5" key="1">
    <citation type="submission" date="2020-08" db="EMBL/GenBank/DDBJ databases">
        <title>Lewinella bacteria from marine environments.</title>
        <authorList>
            <person name="Zhong Y."/>
        </authorList>
    </citation>
    <scope>NUCLEOTIDE SEQUENCE</scope>
    <source>
        <strain evidence="5">KCTC 42187</strain>
    </source>
</reference>
<dbReference type="Gene3D" id="3.90.550.10">
    <property type="entry name" value="Spore Coat Polysaccharide Biosynthesis Protein SpsA, Chain A"/>
    <property type="match status" value="1"/>
</dbReference>
<dbReference type="Proteomes" id="UP000650081">
    <property type="component" value="Unassembled WGS sequence"/>
</dbReference>
<dbReference type="PANTHER" id="PTHR43179:SF12">
    <property type="entry name" value="GALACTOFURANOSYLTRANSFERASE GLFT2"/>
    <property type="match status" value="1"/>
</dbReference>
<keyword evidence="3" id="KW-0808">Transferase</keyword>
<dbReference type="InterPro" id="IPR001173">
    <property type="entry name" value="Glyco_trans_2-like"/>
</dbReference>
<feature type="domain" description="Glycosyltransferase 2-like" evidence="4">
    <location>
        <begin position="3"/>
        <end position="168"/>
    </location>
</feature>
<dbReference type="GO" id="GO:0016757">
    <property type="term" value="F:glycosyltransferase activity"/>
    <property type="evidence" value="ECO:0007669"/>
    <property type="project" value="UniProtKB-KW"/>
</dbReference>
<protein>
    <submittedName>
        <fullName evidence="5">Glycosyltransferase family 2 protein</fullName>
    </submittedName>
</protein>
<dbReference type="Pfam" id="PF00535">
    <property type="entry name" value="Glycos_transf_2"/>
    <property type="match status" value="1"/>
</dbReference>
<dbReference type="InterPro" id="IPR029044">
    <property type="entry name" value="Nucleotide-diphossugar_trans"/>
</dbReference>
<dbReference type="AlphaFoldDB" id="A0A923TAA4"/>
<evidence type="ECO:0000256" key="1">
    <source>
        <dbReference type="ARBA" id="ARBA00006739"/>
    </source>
</evidence>
<keyword evidence="2" id="KW-0328">Glycosyltransferase</keyword>
<evidence type="ECO:0000313" key="5">
    <source>
        <dbReference type="EMBL" id="MBC6995953.1"/>
    </source>
</evidence>
<comment type="caution">
    <text evidence="5">The sequence shown here is derived from an EMBL/GenBank/DDBJ whole genome shotgun (WGS) entry which is preliminary data.</text>
</comment>
<name>A0A923TAA4_9BACT</name>
<evidence type="ECO:0000313" key="6">
    <source>
        <dbReference type="Proteomes" id="UP000650081"/>
    </source>
</evidence>
<evidence type="ECO:0000256" key="2">
    <source>
        <dbReference type="ARBA" id="ARBA00022676"/>
    </source>
</evidence>
<comment type="similarity">
    <text evidence="1">Belongs to the glycosyltransferase 2 family.</text>
</comment>
<organism evidence="5 6">
    <name type="scientific">Neolewinella lacunae</name>
    <dbReference type="NCBI Taxonomy" id="1517758"/>
    <lineage>
        <taxon>Bacteria</taxon>
        <taxon>Pseudomonadati</taxon>
        <taxon>Bacteroidota</taxon>
        <taxon>Saprospiria</taxon>
        <taxon>Saprospirales</taxon>
        <taxon>Lewinellaceae</taxon>
        <taxon>Neolewinella</taxon>
    </lineage>
</organism>
<evidence type="ECO:0000256" key="3">
    <source>
        <dbReference type="ARBA" id="ARBA00022679"/>
    </source>
</evidence>
<dbReference type="EMBL" id="JACSIT010000142">
    <property type="protein sequence ID" value="MBC6995953.1"/>
    <property type="molecule type" value="Genomic_DNA"/>
</dbReference>
<dbReference type="SUPFAM" id="SSF53448">
    <property type="entry name" value="Nucleotide-diphospho-sugar transferases"/>
    <property type="match status" value="1"/>
</dbReference>
<dbReference type="RefSeq" id="WP_187467979.1">
    <property type="nucleotide sequence ID" value="NZ_JACSIT010000142.1"/>
</dbReference>
<gene>
    <name evidence="5" type="ORF">H9S92_17425</name>
</gene>
<accession>A0A923TAA4</accession>
<keyword evidence="6" id="KW-1185">Reference proteome</keyword>
<dbReference type="PANTHER" id="PTHR43179">
    <property type="entry name" value="RHAMNOSYLTRANSFERASE WBBL"/>
    <property type="match status" value="1"/>
</dbReference>
<evidence type="ECO:0000259" key="4">
    <source>
        <dbReference type="Pfam" id="PF00535"/>
    </source>
</evidence>